<proteinExistence type="predicted"/>
<dbReference type="Gene3D" id="3.40.710.10">
    <property type="entry name" value="DD-peptidase/beta-lactamase superfamily"/>
    <property type="match status" value="1"/>
</dbReference>
<evidence type="ECO:0000313" key="2">
    <source>
        <dbReference type="EMBL" id="ELU10516.1"/>
    </source>
</evidence>
<feature type="domain" description="Beta-lactamase-related" evidence="1">
    <location>
        <begin position="44"/>
        <end position="398"/>
    </location>
</feature>
<dbReference type="SUPFAM" id="SSF56601">
    <property type="entry name" value="beta-lactamase/transpeptidase-like"/>
    <property type="match status" value="1"/>
</dbReference>
<dbReference type="InterPro" id="IPR001466">
    <property type="entry name" value="Beta-lactam-related"/>
</dbReference>
<dbReference type="HOGENOM" id="CLU_035614_3_0_1"/>
<reference evidence="3" key="3">
    <citation type="submission" date="2015-06" db="UniProtKB">
        <authorList>
            <consortium name="EnsemblMetazoa"/>
        </authorList>
    </citation>
    <scope>IDENTIFICATION</scope>
</reference>
<dbReference type="PANTHER" id="PTHR43319:SF3">
    <property type="entry name" value="BETA-LACTAMASE-RELATED DOMAIN-CONTAINING PROTEIN"/>
    <property type="match status" value="1"/>
</dbReference>
<keyword evidence="4" id="KW-1185">Reference proteome</keyword>
<gene>
    <name evidence="2" type="ORF">CAPTEDRAFT_156512</name>
</gene>
<dbReference type="OrthoDB" id="5946976at2759"/>
<dbReference type="EMBL" id="KB297448">
    <property type="protein sequence ID" value="ELU10516.1"/>
    <property type="molecule type" value="Genomic_DNA"/>
</dbReference>
<dbReference type="EMBL" id="AMQN01006042">
    <property type="status" value="NOT_ANNOTATED_CDS"/>
    <property type="molecule type" value="Genomic_DNA"/>
</dbReference>
<dbReference type="InterPro" id="IPR052907">
    <property type="entry name" value="Beta-lactamase/esterase"/>
</dbReference>
<evidence type="ECO:0000259" key="1">
    <source>
        <dbReference type="Pfam" id="PF00144"/>
    </source>
</evidence>
<dbReference type="PANTHER" id="PTHR43319">
    <property type="entry name" value="BETA-LACTAMASE-RELATED"/>
    <property type="match status" value="1"/>
</dbReference>
<dbReference type="InterPro" id="IPR012338">
    <property type="entry name" value="Beta-lactam/transpept-like"/>
</dbReference>
<evidence type="ECO:0000313" key="4">
    <source>
        <dbReference type="Proteomes" id="UP000014760"/>
    </source>
</evidence>
<dbReference type="STRING" id="283909.R7V2F0"/>
<sequence>MSFFYSSLLVAFTAFFVTYIPNLLNKRLPPHGEGFAAPGWRQVADIYREQLDNGEQRGGGISVFYEGKQVVAFTGGYAHYESEWKWEKDTLSCIYSSTKAVSAVAIALLVQRGFLDYKSPVKKYWPEFRLHNKGKTTVEELLSHQAGLPAIDEEFSAFDLLNQPEKIGRIIGAQKPIWKPGDGHGYHGFTLGLYEDQLVRRVDPLHRSLSQFFAEEIAQPFGLDVFIGLPKEENYRTAFAYPHEISVIELMQAPNYWNAAVALFTDPYSIISRAVSNPPEIDKPLMNNPLYREIPSPSTHGFATVHGLGNFMGILANGGADQDVQLLEADTINLLNEPLVSGLDLVLLNNQSYGRGVSIKKNPEGGFLFGAPGHGGQVAYADPEFHLGWAHVTNHPSVFAMGDDPKYLRLEKAIYECAMKIRRQNEGFDEGEFIG</sequence>
<dbReference type="Proteomes" id="UP000014760">
    <property type="component" value="Unassembled WGS sequence"/>
</dbReference>
<dbReference type="Pfam" id="PF00144">
    <property type="entry name" value="Beta-lactamase"/>
    <property type="match status" value="1"/>
</dbReference>
<name>R7V2F0_CAPTE</name>
<organism evidence="2">
    <name type="scientific">Capitella teleta</name>
    <name type="common">Polychaete worm</name>
    <dbReference type="NCBI Taxonomy" id="283909"/>
    <lineage>
        <taxon>Eukaryota</taxon>
        <taxon>Metazoa</taxon>
        <taxon>Spiralia</taxon>
        <taxon>Lophotrochozoa</taxon>
        <taxon>Annelida</taxon>
        <taxon>Polychaeta</taxon>
        <taxon>Sedentaria</taxon>
        <taxon>Scolecida</taxon>
        <taxon>Capitellidae</taxon>
        <taxon>Capitella</taxon>
    </lineage>
</organism>
<reference evidence="4" key="1">
    <citation type="submission" date="2012-12" db="EMBL/GenBank/DDBJ databases">
        <authorList>
            <person name="Hellsten U."/>
            <person name="Grimwood J."/>
            <person name="Chapman J.A."/>
            <person name="Shapiro H."/>
            <person name="Aerts A."/>
            <person name="Otillar R.P."/>
            <person name="Terry A.Y."/>
            <person name="Boore J.L."/>
            <person name="Simakov O."/>
            <person name="Marletaz F."/>
            <person name="Cho S.-J."/>
            <person name="Edsinger-Gonzales E."/>
            <person name="Havlak P."/>
            <person name="Kuo D.-H."/>
            <person name="Larsson T."/>
            <person name="Lv J."/>
            <person name="Arendt D."/>
            <person name="Savage R."/>
            <person name="Osoegawa K."/>
            <person name="de Jong P."/>
            <person name="Lindberg D.R."/>
            <person name="Seaver E.C."/>
            <person name="Weisblat D.A."/>
            <person name="Putnam N.H."/>
            <person name="Grigoriev I.V."/>
            <person name="Rokhsar D.S."/>
        </authorList>
    </citation>
    <scope>NUCLEOTIDE SEQUENCE</scope>
    <source>
        <strain evidence="4">I ESC-2004</strain>
    </source>
</reference>
<dbReference type="EnsemblMetazoa" id="CapteT156512">
    <property type="protein sequence ID" value="CapteP156512"/>
    <property type="gene ID" value="CapteG156512"/>
</dbReference>
<dbReference type="OMA" id="TNKPEWR"/>
<reference evidence="2 4" key="2">
    <citation type="journal article" date="2013" name="Nature">
        <title>Insights into bilaterian evolution from three spiralian genomes.</title>
        <authorList>
            <person name="Simakov O."/>
            <person name="Marletaz F."/>
            <person name="Cho S.J."/>
            <person name="Edsinger-Gonzales E."/>
            <person name="Havlak P."/>
            <person name="Hellsten U."/>
            <person name="Kuo D.H."/>
            <person name="Larsson T."/>
            <person name="Lv J."/>
            <person name="Arendt D."/>
            <person name="Savage R."/>
            <person name="Osoegawa K."/>
            <person name="de Jong P."/>
            <person name="Grimwood J."/>
            <person name="Chapman J.A."/>
            <person name="Shapiro H."/>
            <person name="Aerts A."/>
            <person name="Otillar R.P."/>
            <person name="Terry A.Y."/>
            <person name="Boore J.L."/>
            <person name="Grigoriev I.V."/>
            <person name="Lindberg D.R."/>
            <person name="Seaver E.C."/>
            <person name="Weisblat D.A."/>
            <person name="Putnam N.H."/>
            <person name="Rokhsar D.S."/>
        </authorList>
    </citation>
    <scope>NUCLEOTIDE SEQUENCE</scope>
    <source>
        <strain evidence="2 4">I ESC-2004</strain>
    </source>
</reference>
<dbReference type="AlphaFoldDB" id="R7V2F0"/>
<protein>
    <recommendedName>
        <fullName evidence="1">Beta-lactamase-related domain-containing protein</fullName>
    </recommendedName>
</protein>
<accession>R7V2F0</accession>
<evidence type="ECO:0000313" key="3">
    <source>
        <dbReference type="EnsemblMetazoa" id="CapteP156512"/>
    </source>
</evidence>